<dbReference type="AlphaFoldDB" id="A0A4V2G4P8"/>
<sequence>MELEMENVSSVEMEAPVERLAAAATLLEQAMQRLSDRQQQSELTIGRISATVEAALEERLAMAEAKIAQLEAEATATATTVVANGRKTLPTGMANMLAKQGVTIDSLDAGALDAALGSLSVEQRIAVKAQLMRAGMLS</sequence>
<feature type="coiled-coil region" evidence="1">
    <location>
        <begin position="17"/>
        <end position="80"/>
    </location>
</feature>
<dbReference type="EMBL" id="SHKW01000001">
    <property type="protein sequence ID" value="RZU41826.1"/>
    <property type="molecule type" value="Genomic_DNA"/>
</dbReference>
<accession>A0A4V2G4P8</accession>
<keyword evidence="1" id="KW-0175">Coiled coil</keyword>
<evidence type="ECO:0000256" key="1">
    <source>
        <dbReference type="SAM" id="Coils"/>
    </source>
</evidence>
<gene>
    <name evidence="2" type="ORF">BDD14_3363</name>
</gene>
<comment type="caution">
    <text evidence="2">The sequence shown here is derived from an EMBL/GenBank/DDBJ whole genome shotgun (WGS) entry which is preliminary data.</text>
</comment>
<name>A0A4V2G4P8_9BACT</name>
<dbReference type="RefSeq" id="WP_242617983.1">
    <property type="nucleotide sequence ID" value="NZ_SHKW01000001.1"/>
</dbReference>
<evidence type="ECO:0000313" key="2">
    <source>
        <dbReference type="EMBL" id="RZU41826.1"/>
    </source>
</evidence>
<protein>
    <submittedName>
        <fullName evidence="2">Uncharacterized protein</fullName>
    </submittedName>
</protein>
<dbReference type="Proteomes" id="UP000292958">
    <property type="component" value="Unassembled WGS sequence"/>
</dbReference>
<reference evidence="2 3" key="1">
    <citation type="submission" date="2019-02" db="EMBL/GenBank/DDBJ databases">
        <title>Genomic Encyclopedia of Archaeal and Bacterial Type Strains, Phase II (KMG-II): from individual species to whole genera.</title>
        <authorList>
            <person name="Goeker M."/>
        </authorList>
    </citation>
    <scope>NUCLEOTIDE SEQUENCE [LARGE SCALE GENOMIC DNA]</scope>
    <source>
        <strain evidence="2 3">DSM 18101</strain>
    </source>
</reference>
<keyword evidence="3" id="KW-1185">Reference proteome</keyword>
<evidence type="ECO:0000313" key="3">
    <source>
        <dbReference type="Proteomes" id="UP000292958"/>
    </source>
</evidence>
<organism evidence="2 3">
    <name type="scientific">Edaphobacter modestus</name>
    <dbReference type="NCBI Taxonomy" id="388466"/>
    <lineage>
        <taxon>Bacteria</taxon>
        <taxon>Pseudomonadati</taxon>
        <taxon>Acidobacteriota</taxon>
        <taxon>Terriglobia</taxon>
        <taxon>Terriglobales</taxon>
        <taxon>Acidobacteriaceae</taxon>
        <taxon>Edaphobacter</taxon>
    </lineage>
</organism>
<proteinExistence type="predicted"/>